<dbReference type="SMART" id="SM00020">
    <property type="entry name" value="Tryp_SPc"/>
    <property type="match status" value="1"/>
</dbReference>
<name>A0AAV4TEV7_CAEEX</name>
<dbReference type="InterPro" id="IPR001254">
    <property type="entry name" value="Trypsin_dom"/>
</dbReference>
<dbReference type="InterPro" id="IPR043504">
    <property type="entry name" value="Peptidase_S1_PA_chymotrypsin"/>
</dbReference>
<protein>
    <recommendedName>
        <fullName evidence="1">Peptidase S1 domain-containing protein</fullName>
    </recommendedName>
</protein>
<comment type="caution">
    <text evidence="2">The sequence shown here is derived from an EMBL/GenBank/DDBJ whole genome shotgun (WGS) entry which is preliminary data.</text>
</comment>
<dbReference type="Gene3D" id="2.40.10.10">
    <property type="entry name" value="Trypsin-like serine proteases"/>
    <property type="match status" value="1"/>
</dbReference>
<dbReference type="PROSITE" id="PS50240">
    <property type="entry name" value="TRYPSIN_DOM"/>
    <property type="match status" value="1"/>
</dbReference>
<dbReference type="SUPFAM" id="SSF50494">
    <property type="entry name" value="Trypsin-like serine proteases"/>
    <property type="match status" value="1"/>
</dbReference>
<feature type="domain" description="Peptidase S1" evidence="1">
    <location>
        <begin position="31"/>
        <end position="291"/>
    </location>
</feature>
<dbReference type="EMBL" id="BPLR01010854">
    <property type="protein sequence ID" value="GIY42498.1"/>
    <property type="molecule type" value="Genomic_DNA"/>
</dbReference>
<dbReference type="InterPro" id="IPR001314">
    <property type="entry name" value="Peptidase_S1A"/>
</dbReference>
<keyword evidence="3" id="KW-1185">Reference proteome</keyword>
<sequence length="300" mass="34085">MDNYMDLRTVMDTIKNKEQRPKRINPARCGYIKHEKNYLKHWTWLAAVYVNSPDKYNATSLQFCSGTLICGQWVITAASCFYHTYQNNGTEEFKRTTEAMFVVLGEKDLMHENRNQMNFYAEGVFIHPDFRAPDGLEHNLALVKLNAPAPPKRFRPVCLPPAERPILLHLELNINVSIAGWGLPPPFDNEREVTGGTVRFRSSNISVALETEDRCRMHDEQQPMSGSIFCAGGLGMQTCIGDLGSPIVAVDPFTNIHHLIGVLTRRSKCQQGINQYTELTRHLKWISDTIDNCHSIHANI</sequence>
<dbReference type="InterPro" id="IPR051333">
    <property type="entry name" value="CLIP_Serine_Protease"/>
</dbReference>
<dbReference type="GO" id="GO:0004252">
    <property type="term" value="F:serine-type endopeptidase activity"/>
    <property type="evidence" value="ECO:0007669"/>
    <property type="project" value="InterPro"/>
</dbReference>
<dbReference type="GO" id="GO:0006508">
    <property type="term" value="P:proteolysis"/>
    <property type="evidence" value="ECO:0007669"/>
    <property type="project" value="InterPro"/>
</dbReference>
<dbReference type="InterPro" id="IPR009003">
    <property type="entry name" value="Peptidase_S1_PA"/>
</dbReference>
<dbReference type="Proteomes" id="UP001054945">
    <property type="component" value="Unassembled WGS sequence"/>
</dbReference>
<evidence type="ECO:0000313" key="2">
    <source>
        <dbReference type="EMBL" id="GIY42498.1"/>
    </source>
</evidence>
<dbReference type="PANTHER" id="PTHR24260">
    <property type="match status" value="1"/>
</dbReference>
<gene>
    <name evidence="2" type="primary">AVEN_50597_1</name>
    <name evidence="2" type="ORF">CEXT_466371</name>
</gene>
<reference evidence="2 3" key="1">
    <citation type="submission" date="2021-06" db="EMBL/GenBank/DDBJ databases">
        <title>Caerostris extrusa draft genome.</title>
        <authorList>
            <person name="Kono N."/>
            <person name="Arakawa K."/>
        </authorList>
    </citation>
    <scope>NUCLEOTIDE SEQUENCE [LARGE SCALE GENOMIC DNA]</scope>
</reference>
<organism evidence="2 3">
    <name type="scientific">Caerostris extrusa</name>
    <name type="common">Bark spider</name>
    <name type="synonym">Caerostris bankana</name>
    <dbReference type="NCBI Taxonomy" id="172846"/>
    <lineage>
        <taxon>Eukaryota</taxon>
        <taxon>Metazoa</taxon>
        <taxon>Ecdysozoa</taxon>
        <taxon>Arthropoda</taxon>
        <taxon>Chelicerata</taxon>
        <taxon>Arachnida</taxon>
        <taxon>Araneae</taxon>
        <taxon>Araneomorphae</taxon>
        <taxon>Entelegynae</taxon>
        <taxon>Araneoidea</taxon>
        <taxon>Araneidae</taxon>
        <taxon>Caerostris</taxon>
    </lineage>
</organism>
<evidence type="ECO:0000313" key="3">
    <source>
        <dbReference type="Proteomes" id="UP001054945"/>
    </source>
</evidence>
<dbReference type="Pfam" id="PF00089">
    <property type="entry name" value="Trypsin"/>
    <property type="match status" value="1"/>
</dbReference>
<accession>A0AAV4TEV7</accession>
<dbReference type="AlphaFoldDB" id="A0AAV4TEV7"/>
<evidence type="ECO:0000259" key="1">
    <source>
        <dbReference type="PROSITE" id="PS50240"/>
    </source>
</evidence>
<dbReference type="PANTHER" id="PTHR24260:SF136">
    <property type="entry name" value="GH08193P-RELATED"/>
    <property type="match status" value="1"/>
</dbReference>
<proteinExistence type="predicted"/>
<dbReference type="PRINTS" id="PR00722">
    <property type="entry name" value="CHYMOTRYPSIN"/>
</dbReference>